<dbReference type="EMBL" id="CVRI01000017">
    <property type="protein sequence ID" value="CRK90246.1"/>
    <property type="molecule type" value="Genomic_DNA"/>
</dbReference>
<feature type="transmembrane region" description="Helical" evidence="1">
    <location>
        <begin position="51"/>
        <end position="79"/>
    </location>
</feature>
<dbReference type="OrthoDB" id="2354286at2759"/>
<dbReference type="Proteomes" id="UP000183832">
    <property type="component" value="Unassembled WGS sequence"/>
</dbReference>
<keyword evidence="1" id="KW-1133">Transmembrane helix</keyword>
<gene>
    <name evidence="2" type="ORF">CLUMA_CG003957</name>
</gene>
<keyword evidence="1" id="KW-0812">Transmembrane</keyword>
<proteinExistence type="predicted"/>
<evidence type="ECO:0000313" key="3">
    <source>
        <dbReference type="Proteomes" id="UP000183832"/>
    </source>
</evidence>
<feature type="transmembrane region" description="Helical" evidence="1">
    <location>
        <begin position="124"/>
        <end position="145"/>
    </location>
</feature>
<dbReference type="AlphaFoldDB" id="A0A1J1HUR5"/>
<evidence type="ECO:0000256" key="1">
    <source>
        <dbReference type="SAM" id="Phobius"/>
    </source>
</evidence>
<feature type="transmembrane region" description="Helical" evidence="1">
    <location>
        <begin position="91"/>
        <end position="112"/>
    </location>
</feature>
<protein>
    <submittedName>
        <fullName evidence="2">CLUMA_CG003957, isoform A</fullName>
    </submittedName>
</protein>
<keyword evidence="3" id="KW-1185">Reference proteome</keyword>
<sequence length="194" mass="20772">MVDSCCGCIDLNVGGLIIGWVFLVSYCIGLAVAVICLIVFPIIMIGSSAEVAGIIAVIVGFLILIVILAILAFISYRFIDGINTMNYKKVIPFRILCICGIVSCVITILGIVGSINSAHSSGYIVSRFTSVIINLAICIYIFLVVNSIYENLKAPVLPTTISSGSNQLNLNVITVPPQNQQNAPIADFDQPPKY</sequence>
<organism evidence="2 3">
    <name type="scientific">Clunio marinus</name>
    <dbReference type="NCBI Taxonomy" id="568069"/>
    <lineage>
        <taxon>Eukaryota</taxon>
        <taxon>Metazoa</taxon>
        <taxon>Ecdysozoa</taxon>
        <taxon>Arthropoda</taxon>
        <taxon>Hexapoda</taxon>
        <taxon>Insecta</taxon>
        <taxon>Pterygota</taxon>
        <taxon>Neoptera</taxon>
        <taxon>Endopterygota</taxon>
        <taxon>Diptera</taxon>
        <taxon>Nematocera</taxon>
        <taxon>Chironomoidea</taxon>
        <taxon>Chironomidae</taxon>
        <taxon>Clunio</taxon>
    </lineage>
</organism>
<feature type="transmembrane region" description="Helical" evidence="1">
    <location>
        <begin position="20"/>
        <end position="45"/>
    </location>
</feature>
<accession>A0A1J1HUR5</accession>
<keyword evidence="1" id="KW-0472">Membrane</keyword>
<evidence type="ECO:0000313" key="2">
    <source>
        <dbReference type="EMBL" id="CRK90246.1"/>
    </source>
</evidence>
<name>A0A1J1HUR5_9DIPT</name>
<reference evidence="2 3" key="1">
    <citation type="submission" date="2015-04" db="EMBL/GenBank/DDBJ databases">
        <authorList>
            <person name="Syromyatnikov M.Y."/>
            <person name="Popov V.N."/>
        </authorList>
    </citation>
    <scope>NUCLEOTIDE SEQUENCE [LARGE SCALE GENOMIC DNA]</scope>
</reference>